<dbReference type="PROSITE" id="PS51318">
    <property type="entry name" value="TAT"/>
    <property type="match status" value="1"/>
</dbReference>
<keyword evidence="3" id="KW-0732">Signal</keyword>
<feature type="transmembrane region" description="Helical" evidence="2">
    <location>
        <begin position="149"/>
        <end position="170"/>
    </location>
</feature>
<dbReference type="Proteomes" id="UP001596058">
    <property type="component" value="Unassembled WGS sequence"/>
</dbReference>
<feature type="chain" id="PRO_5046950480" description="Integral membrane protein" evidence="3">
    <location>
        <begin position="28"/>
        <end position="215"/>
    </location>
</feature>
<dbReference type="InterPro" id="IPR006311">
    <property type="entry name" value="TAT_signal"/>
</dbReference>
<evidence type="ECO:0000313" key="4">
    <source>
        <dbReference type="EMBL" id="MFC5827322.1"/>
    </source>
</evidence>
<evidence type="ECO:0000256" key="3">
    <source>
        <dbReference type="SAM" id="SignalP"/>
    </source>
</evidence>
<gene>
    <name evidence="4" type="ORF">ACFPZ3_25955</name>
</gene>
<dbReference type="RefSeq" id="WP_379516830.1">
    <property type="nucleotide sequence ID" value="NZ_JBHSPA010000029.1"/>
</dbReference>
<feature type="compositionally biased region" description="Low complexity" evidence="1">
    <location>
        <begin position="17"/>
        <end position="29"/>
    </location>
</feature>
<name>A0ABW1CPP5_9ACTN</name>
<proteinExistence type="predicted"/>
<evidence type="ECO:0000256" key="2">
    <source>
        <dbReference type="SAM" id="Phobius"/>
    </source>
</evidence>
<evidence type="ECO:0000256" key="1">
    <source>
        <dbReference type="SAM" id="MobiDB-lite"/>
    </source>
</evidence>
<organism evidence="4 5">
    <name type="scientific">Nonomuraea insulae</name>
    <dbReference type="NCBI Taxonomy" id="1616787"/>
    <lineage>
        <taxon>Bacteria</taxon>
        <taxon>Bacillati</taxon>
        <taxon>Actinomycetota</taxon>
        <taxon>Actinomycetes</taxon>
        <taxon>Streptosporangiales</taxon>
        <taxon>Streptosporangiaceae</taxon>
        <taxon>Nonomuraea</taxon>
    </lineage>
</organism>
<feature type="transmembrane region" description="Helical" evidence="2">
    <location>
        <begin position="125"/>
        <end position="143"/>
    </location>
</feature>
<evidence type="ECO:0000313" key="5">
    <source>
        <dbReference type="Proteomes" id="UP001596058"/>
    </source>
</evidence>
<sequence length="215" mass="21904">MSPFPHRRTLLGATLAGAAGTPTPATAAPAPSPTPSSPRAWPIRANLKLEEELPMLEAVLLSIHVLTAIVFIGGSAVATSLFPRYAPVATAVPAGPSALTGSAPPESGERNVAVAAALHRISRGYAVIALIVPLAGIVLASVQGRMGEIWITVSMVLTAGAAVLLATQIVPRQRAALSAPGEAAPLRRLSMLAGLYNLAWAVVVVLMIARPGAQG</sequence>
<keyword evidence="2" id="KW-0812">Transmembrane</keyword>
<feature type="transmembrane region" description="Helical" evidence="2">
    <location>
        <begin position="191"/>
        <end position="209"/>
    </location>
</feature>
<evidence type="ECO:0008006" key="6">
    <source>
        <dbReference type="Google" id="ProtNLM"/>
    </source>
</evidence>
<accession>A0ABW1CPP5</accession>
<protein>
    <recommendedName>
        <fullName evidence="6">Integral membrane protein</fullName>
    </recommendedName>
</protein>
<reference evidence="5" key="1">
    <citation type="journal article" date="2019" name="Int. J. Syst. Evol. Microbiol.">
        <title>The Global Catalogue of Microorganisms (GCM) 10K type strain sequencing project: providing services to taxonomists for standard genome sequencing and annotation.</title>
        <authorList>
            <consortium name="The Broad Institute Genomics Platform"/>
            <consortium name="The Broad Institute Genome Sequencing Center for Infectious Disease"/>
            <person name="Wu L."/>
            <person name="Ma J."/>
        </authorList>
    </citation>
    <scope>NUCLEOTIDE SEQUENCE [LARGE SCALE GENOMIC DNA]</scope>
    <source>
        <strain evidence="5">CCUG 53903</strain>
    </source>
</reference>
<feature type="region of interest" description="Disordered" evidence="1">
    <location>
        <begin position="17"/>
        <end position="39"/>
    </location>
</feature>
<keyword evidence="2" id="KW-0472">Membrane</keyword>
<dbReference type="EMBL" id="JBHSPA010000029">
    <property type="protein sequence ID" value="MFC5827322.1"/>
    <property type="molecule type" value="Genomic_DNA"/>
</dbReference>
<feature type="transmembrane region" description="Helical" evidence="2">
    <location>
        <begin position="58"/>
        <end position="82"/>
    </location>
</feature>
<feature type="signal peptide" evidence="3">
    <location>
        <begin position="1"/>
        <end position="27"/>
    </location>
</feature>
<comment type="caution">
    <text evidence="4">The sequence shown here is derived from an EMBL/GenBank/DDBJ whole genome shotgun (WGS) entry which is preliminary data.</text>
</comment>
<keyword evidence="5" id="KW-1185">Reference proteome</keyword>
<keyword evidence="2" id="KW-1133">Transmembrane helix</keyword>